<dbReference type="Proteomes" id="UP000250163">
    <property type="component" value="Chromosome MORIYA"/>
</dbReference>
<name>A0A330LRT8_9GAMM</name>
<dbReference type="EMBL" id="LS483250">
    <property type="protein sequence ID" value="SQD79684.1"/>
    <property type="molecule type" value="Genomic_DNA"/>
</dbReference>
<proteinExistence type="predicted"/>
<dbReference type="AlphaFoldDB" id="A0A330LRT8"/>
<protein>
    <submittedName>
        <fullName evidence="2">Prepilin-type cleavage/methylation domain-containing protein</fullName>
    </submittedName>
</protein>
<dbReference type="Pfam" id="PF07963">
    <property type="entry name" value="N_methyl"/>
    <property type="match status" value="1"/>
</dbReference>
<evidence type="ECO:0000313" key="3">
    <source>
        <dbReference type="Proteomes" id="UP000250163"/>
    </source>
</evidence>
<dbReference type="NCBIfam" id="TIGR02532">
    <property type="entry name" value="IV_pilin_GFxxxE"/>
    <property type="match status" value="1"/>
</dbReference>
<reference evidence="3" key="1">
    <citation type="submission" date="2018-05" db="EMBL/GenBank/DDBJ databases">
        <authorList>
            <person name="Cea G.-C."/>
            <person name="William W."/>
        </authorList>
    </citation>
    <scope>NUCLEOTIDE SEQUENCE [LARGE SCALE GENOMIC DNA]</scope>
    <source>
        <strain evidence="3">DB21MT 5</strain>
    </source>
</reference>
<feature type="transmembrane region" description="Helical" evidence="1">
    <location>
        <begin position="12"/>
        <end position="35"/>
    </location>
</feature>
<sequence>MPKMSRYKQSGFTLVELVMVIILLGVIGTFSSRFISDNVILYQTSVNQNERLNDARFVLNRMSKELDSAIAFSVVVNADGSCMSFVPFTAAGQYLGSVSGQSDVSLIMDKETRDLADPNSNDFAGQYISILTTDVNEFYSISAPSTLAEITLYEAVSGANPTQADVTLSSDLTRDSAVSRYFIAENKVQYCLTQVSGVMRLSRREASLDSLFGTSVLMVDNLTTDSSMSLTGATQFSNAMLALSFGFLLRDGSNIKFEHQVVMTNVP</sequence>
<keyword evidence="1" id="KW-0812">Transmembrane</keyword>
<gene>
    <name evidence="2" type="ORF">MORIYA_3229</name>
</gene>
<dbReference type="KEGG" id="mya:MORIYA_3229"/>
<dbReference type="InterPro" id="IPR012902">
    <property type="entry name" value="N_methyl_site"/>
</dbReference>
<evidence type="ECO:0000313" key="2">
    <source>
        <dbReference type="EMBL" id="SQD79684.1"/>
    </source>
</evidence>
<evidence type="ECO:0000256" key="1">
    <source>
        <dbReference type="SAM" id="Phobius"/>
    </source>
</evidence>
<accession>A0A330LRT8</accession>
<dbReference type="RefSeq" id="WP_112716496.1">
    <property type="nucleotide sequence ID" value="NZ_LS483250.1"/>
</dbReference>
<organism evidence="2 3">
    <name type="scientific">Moritella yayanosii</name>
    <dbReference type="NCBI Taxonomy" id="69539"/>
    <lineage>
        <taxon>Bacteria</taxon>
        <taxon>Pseudomonadati</taxon>
        <taxon>Pseudomonadota</taxon>
        <taxon>Gammaproteobacteria</taxon>
        <taxon>Alteromonadales</taxon>
        <taxon>Moritellaceae</taxon>
        <taxon>Moritella</taxon>
    </lineage>
</organism>
<keyword evidence="1" id="KW-0472">Membrane</keyword>
<keyword evidence="3" id="KW-1185">Reference proteome</keyword>
<keyword evidence="1" id="KW-1133">Transmembrane helix</keyword>
<dbReference type="OrthoDB" id="9788802at2"/>